<reference evidence="1" key="2">
    <citation type="submission" date="2015-06" db="UniProtKB">
        <authorList>
            <consortium name="EnsemblProtists"/>
        </authorList>
    </citation>
    <scope>IDENTIFICATION</scope>
    <source>
        <strain evidence="1">Emoy2</strain>
    </source>
</reference>
<organism evidence="1 2">
    <name type="scientific">Hyaloperonospora arabidopsidis (strain Emoy2)</name>
    <name type="common">Downy mildew agent</name>
    <name type="synonym">Peronospora arabidopsidis</name>
    <dbReference type="NCBI Taxonomy" id="559515"/>
    <lineage>
        <taxon>Eukaryota</taxon>
        <taxon>Sar</taxon>
        <taxon>Stramenopiles</taxon>
        <taxon>Oomycota</taxon>
        <taxon>Peronosporomycetes</taxon>
        <taxon>Peronosporales</taxon>
        <taxon>Peronosporaceae</taxon>
        <taxon>Hyaloperonospora</taxon>
    </lineage>
</organism>
<dbReference type="Proteomes" id="UP000011713">
    <property type="component" value="Unassembled WGS sequence"/>
</dbReference>
<proteinExistence type="predicted"/>
<evidence type="ECO:0000313" key="2">
    <source>
        <dbReference type="Proteomes" id="UP000011713"/>
    </source>
</evidence>
<dbReference type="AlphaFoldDB" id="M4BMT8"/>
<dbReference type="InParanoid" id="M4BMT8"/>
<dbReference type="HOGENOM" id="CLU_3072803_0_0_1"/>
<evidence type="ECO:0000313" key="1">
    <source>
        <dbReference type="EnsemblProtists" id="HpaP807725"/>
    </source>
</evidence>
<name>M4BMT8_HYAAE</name>
<accession>M4BMT8</accession>
<keyword evidence="2" id="KW-1185">Reference proteome</keyword>
<dbReference type="EnsemblProtists" id="HpaT807725">
    <property type="protein sequence ID" value="HpaP807725"/>
    <property type="gene ID" value="HpaG807725"/>
</dbReference>
<protein>
    <submittedName>
        <fullName evidence="1">Uncharacterized protein</fullName>
    </submittedName>
</protein>
<dbReference type="VEuPathDB" id="FungiDB:HpaG807725"/>
<sequence length="53" mass="6026">MKNARLQRVDWRKFVQPGDAKSHLSVNKLSSLECIWVVISRGLADEGTAERTQ</sequence>
<reference evidence="2" key="1">
    <citation type="journal article" date="2010" name="Science">
        <title>Signatures of adaptation to obligate biotrophy in the Hyaloperonospora arabidopsidis genome.</title>
        <authorList>
            <person name="Baxter L."/>
            <person name="Tripathy S."/>
            <person name="Ishaque N."/>
            <person name="Boot N."/>
            <person name="Cabral A."/>
            <person name="Kemen E."/>
            <person name="Thines M."/>
            <person name="Ah-Fong A."/>
            <person name="Anderson R."/>
            <person name="Badejoko W."/>
            <person name="Bittner-Eddy P."/>
            <person name="Boore J.L."/>
            <person name="Chibucos M.C."/>
            <person name="Coates M."/>
            <person name="Dehal P."/>
            <person name="Delehaunty K."/>
            <person name="Dong S."/>
            <person name="Downton P."/>
            <person name="Dumas B."/>
            <person name="Fabro G."/>
            <person name="Fronick C."/>
            <person name="Fuerstenberg S.I."/>
            <person name="Fulton L."/>
            <person name="Gaulin E."/>
            <person name="Govers F."/>
            <person name="Hughes L."/>
            <person name="Humphray S."/>
            <person name="Jiang R.H."/>
            <person name="Judelson H."/>
            <person name="Kamoun S."/>
            <person name="Kyung K."/>
            <person name="Meijer H."/>
            <person name="Minx P."/>
            <person name="Morris P."/>
            <person name="Nelson J."/>
            <person name="Phuntumart V."/>
            <person name="Qutob D."/>
            <person name="Rehmany A."/>
            <person name="Rougon-Cardoso A."/>
            <person name="Ryden P."/>
            <person name="Torto-Alalibo T."/>
            <person name="Studholme D."/>
            <person name="Wang Y."/>
            <person name="Win J."/>
            <person name="Wood J."/>
            <person name="Clifton S.W."/>
            <person name="Rogers J."/>
            <person name="Van den Ackerveken G."/>
            <person name="Jones J.D."/>
            <person name="McDowell J.M."/>
            <person name="Beynon J."/>
            <person name="Tyler B.M."/>
        </authorList>
    </citation>
    <scope>NUCLEOTIDE SEQUENCE [LARGE SCALE GENOMIC DNA]</scope>
    <source>
        <strain evidence="2">Emoy2</strain>
    </source>
</reference>
<dbReference type="EMBL" id="JH598432">
    <property type="status" value="NOT_ANNOTATED_CDS"/>
    <property type="molecule type" value="Genomic_DNA"/>
</dbReference>